<reference evidence="2 3" key="1">
    <citation type="submission" date="2020-09" db="EMBL/GenBank/DDBJ databases">
        <title>Echinicola sp. CAU 1574 isolated from sand of Sido Beach.</title>
        <authorList>
            <person name="Kim W."/>
        </authorList>
    </citation>
    <scope>NUCLEOTIDE SEQUENCE [LARGE SCALE GENOMIC DNA]</scope>
    <source>
        <strain evidence="2 3">CAU 1574</strain>
    </source>
</reference>
<dbReference type="Proteomes" id="UP000647133">
    <property type="component" value="Unassembled WGS sequence"/>
</dbReference>
<feature type="region of interest" description="Disordered" evidence="1">
    <location>
        <begin position="1"/>
        <end position="35"/>
    </location>
</feature>
<evidence type="ECO:0000313" key="3">
    <source>
        <dbReference type="Proteomes" id="UP000647133"/>
    </source>
</evidence>
<name>A0ABR9AKJ5_9BACT</name>
<accession>A0ABR9AKJ5</accession>
<gene>
    <name evidence="2" type="ORF">IFO69_05030</name>
</gene>
<dbReference type="EMBL" id="JACYTQ010000002">
    <property type="protein sequence ID" value="MBD8488104.1"/>
    <property type="molecule type" value="Genomic_DNA"/>
</dbReference>
<organism evidence="2 3">
    <name type="scientific">Echinicola arenosa</name>
    <dbReference type="NCBI Taxonomy" id="2774144"/>
    <lineage>
        <taxon>Bacteria</taxon>
        <taxon>Pseudomonadati</taxon>
        <taxon>Bacteroidota</taxon>
        <taxon>Cytophagia</taxon>
        <taxon>Cytophagales</taxon>
        <taxon>Cyclobacteriaceae</taxon>
        <taxon>Echinicola</taxon>
    </lineage>
</organism>
<evidence type="ECO:0000256" key="1">
    <source>
        <dbReference type="SAM" id="MobiDB-lite"/>
    </source>
</evidence>
<comment type="caution">
    <text evidence="2">The sequence shown here is derived from an EMBL/GenBank/DDBJ whole genome shotgun (WGS) entry which is preliminary data.</text>
</comment>
<feature type="compositionally biased region" description="Polar residues" evidence="1">
    <location>
        <begin position="1"/>
        <end position="29"/>
    </location>
</feature>
<protein>
    <submittedName>
        <fullName evidence="2">Uncharacterized protein</fullName>
    </submittedName>
</protein>
<evidence type="ECO:0000313" key="2">
    <source>
        <dbReference type="EMBL" id="MBD8488104.1"/>
    </source>
</evidence>
<proteinExistence type="predicted"/>
<dbReference type="RefSeq" id="WP_192009000.1">
    <property type="nucleotide sequence ID" value="NZ_JACYTQ010000002.1"/>
</dbReference>
<keyword evidence="3" id="KW-1185">Reference proteome</keyword>
<sequence length="53" mass="5697">MRNRYSLSLSLSGRTETTRKSGSLETESSAAADGESAYHLVGPKTAAKRLILK</sequence>